<dbReference type="InterPro" id="IPR044730">
    <property type="entry name" value="RNase_H-like_dom_plant"/>
</dbReference>
<dbReference type="Gene3D" id="3.60.10.10">
    <property type="entry name" value="Endonuclease/exonuclease/phosphatase"/>
    <property type="match status" value="1"/>
</dbReference>
<dbReference type="EMBL" id="CAEKDK010000005">
    <property type="protein sequence ID" value="CAB4279811.1"/>
    <property type="molecule type" value="Genomic_DNA"/>
</dbReference>
<dbReference type="SUPFAM" id="SSF56219">
    <property type="entry name" value="DNase I-like"/>
    <property type="match status" value="1"/>
</dbReference>
<name>A0A6J5UV01_PRUAR</name>
<dbReference type="GO" id="GO:0004523">
    <property type="term" value="F:RNA-DNA hybrid ribonuclease activity"/>
    <property type="evidence" value="ECO:0007669"/>
    <property type="project" value="InterPro"/>
</dbReference>
<dbReference type="InterPro" id="IPR036397">
    <property type="entry name" value="RNaseH_sf"/>
</dbReference>
<accession>A0A6J5UV01</accession>
<dbReference type="Proteomes" id="UP000507222">
    <property type="component" value="Unassembled WGS sequence"/>
</dbReference>
<dbReference type="PANTHER" id="PTHR33116">
    <property type="entry name" value="REVERSE TRANSCRIPTASE ZINC-BINDING DOMAIN-CONTAINING PROTEIN-RELATED-RELATED"/>
    <property type="match status" value="1"/>
</dbReference>
<evidence type="ECO:0000259" key="1">
    <source>
        <dbReference type="PROSITE" id="PS50878"/>
    </source>
</evidence>
<dbReference type="Gene3D" id="3.30.420.10">
    <property type="entry name" value="Ribonuclease H-like superfamily/Ribonuclease H"/>
    <property type="match status" value="1"/>
</dbReference>
<evidence type="ECO:0000313" key="3">
    <source>
        <dbReference type="Proteomes" id="UP000507222"/>
    </source>
</evidence>
<dbReference type="Pfam" id="PF00078">
    <property type="entry name" value="RVT_1"/>
    <property type="match status" value="1"/>
</dbReference>
<dbReference type="InterPro" id="IPR000477">
    <property type="entry name" value="RT_dom"/>
</dbReference>
<reference evidence="2 3" key="1">
    <citation type="submission" date="2020-05" db="EMBL/GenBank/DDBJ databases">
        <authorList>
            <person name="Campoy J."/>
            <person name="Schneeberger K."/>
            <person name="Spophaly S."/>
        </authorList>
    </citation>
    <scope>NUCLEOTIDE SEQUENCE [LARGE SCALE GENOMIC DNA]</scope>
    <source>
        <strain evidence="2">PruArmRojPasFocal</strain>
    </source>
</reference>
<dbReference type="Pfam" id="PF13456">
    <property type="entry name" value="RVT_3"/>
    <property type="match status" value="1"/>
</dbReference>
<feature type="domain" description="Reverse transcriptase" evidence="1">
    <location>
        <begin position="379"/>
        <end position="644"/>
    </location>
</feature>
<dbReference type="GO" id="GO:0003676">
    <property type="term" value="F:nucleic acid binding"/>
    <property type="evidence" value="ECO:0007669"/>
    <property type="project" value="InterPro"/>
</dbReference>
<gene>
    <name evidence="2" type="ORF">CURHAP_LOCUS32434</name>
</gene>
<dbReference type="InterPro" id="IPR026960">
    <property type="entry name" value="RVT-Znf"/>
</dbReference>
<dbReference type="AlphaFoldDB" id="A0A6J5UV01"/>
<dbReference type="CDD" id="cd06222">
    <property type="entry name" value="RNase_H_like"/>
    <property type="match status" value="1"/>
</dbReference>
<dbReference type="InterPro" id="IPR036691">
    <property type="entry name" value="Endo/exonu/phosph_ase_sf"/>
</dbReference>
<organism evidence="2 3">
    <name type="scientific">Prunus armeniaca</name>
    <name type="common">Apricot</name>
    <name type="synonym">Armeniaca vulgaris</name>
    <dbReference type="NCBI Taxonomy" id="36596"/>
    <lineage>
        <taxon>Eukaryota</taxon>
        <taxon>Viridiplantae</taxon>
        <taxon>Streptophyta</taxon>
        <taxon>Embryophyta</taxon>
        <taxon>Tracheophyta</taxon>
        <taxon>Spermatophyta</taxon>
        <taxon>Magnoliopsida</taxon>
        <taxon>eudicotyledons</taxon>
        <taxon>Gunneridae</taxon>
        <taxon>Pentapetalae</taxon>
        <taxon>rosids</taxon>
        <taxon>fabids</taxon>
        <taxon>Rosales</taxon>
        <taxon>Rosaceae</taxon>
        <taxon>Amygdaloideae</taxon>
        <taxon>Amygdaleae</taxon>
        <taxon>Prunus</taxon>
    </lineage>
</organism>
<proteinExistence type="predicted"/>
<dbReference type="SUPFAM" id="SSF56672">
    <property type="entry name" value="DNA/RNA polymerases"/>
    <property type="match status" value="1"/>
</dbReference>
<dbReference type="InterPro" id="IPR012337">
    <property type="entry name" value="RNaseH-like_sf"/>
</dbReference>
<dbReference type="PANTHER" id="PTHR33116:SF86">
    <property type="entry name" value="REVERSE TRANSCRIPTASE DOMAIN-CONTAINING PROTEIN"/>
    <property type="match status" value="1"/>
</dbReference>
<sequence length="1223" mass="140570">MAYMLAVEPRGLRRGLCLFWKDMQQVVLCKYADFFIEAVIKADVSGALWRLFAIYASTDDRIRRSQWQALQDRVHRSNDACLLIRDFNDILDETEKLGGLSRSERSYVGQPFTWRNRRQDVAICERLDRGLATDQWVATFSGVTLHHLAVVGSDHLMLMLHTQVPPSKWRKRFIYDPRWGEAEGCPGVVQHRWARQFTGPRGVQVTKKLRWVRRGLLDWRRSEWWSSKASIELLRKDLCQAYFAPDLHCEMIRHMENKLKEALHDEEVYWKLKSRVHWLNEGDKNLKFFHSKMVTRRRANRILGLEDTHRHWCDGPSDIHKIAVAYFEDIFTSCNPTNIVEITGCVHRKVTAQHNEVLLHEVTTEEIWSAVQSLHPTKSPGPDGRLHKKLNHTHIVLIPKVGNPRKMTQWRPIAFCNLVYKIISKILTLRLEKVLPAVVSINQSAFVEDRLITDNILIVHEILHSLKSESRVGGSGLALKLDMAKAYDWVEWIFLDAMMRQLGFDPTFCQWTLECLSTVTYSILLNGEASRPMSPSRGLRQGDPLSSFLYLICAEGLSALLHRHEERGSLHDDSAILCHTEEREVYCLKQILDCYAKGSDQCINFDKSSIFFGKKCPARLKGQLAHILGVRHSGDFGKYLGLNADFGVSKRGVFEMVRKRIASKLMGWAEQYLSSAGKEVLIKAVAMAMPNYSMSCFKLPVSLCKEIERDIANFWWKGHKDRRGIHWVSWQKLCQFKKAGGMGFRDLLCFNLAMLTKIGWRILRNPNSLLARLLQEKYYVQSDFMHVVCGRKVSWGWKGILQGRRILEAGLRWRIGNGENVCIQQDRWLPTPSPSMVHSQHPDMPLMVHELIDQNMRCWDMDLVNRCFNPNEAKCISTIPISRWGCPDKKVWHYTSHGGYTVRSGYAVALTLRRNGELGRKAEGESSQGDKQRRIWKSIWGLQVPPKIRTFLWKCCRNVLAVKENLLHWGIDVETTCALCGQEGESQDFIVCWENLLKKYEQVEHCNDILQGTVIEPHVAVECFLNQVHEFRTAQMHGKPLINELPRPPEIQAETVTSWRKLPYGVLKVNCDAAWVSQTQMGGVGWVVRDSYGWMVQAGCKGDMRGGSALAMEAKAIREALLACVQSGLSKLEVESDSLQLIRMLGGEWNIDIAVETIVFDIKQLVCQFQHCVFLYTPRNCNKAAHKITAFVSRVGGVHTWDDLWPEWIFYILASDVNLTIRL</sequence>
<protein>
    <recommendedName>
        <fullName evidence="1">Reverse transcriptase domain-containing protein</fullName>
    </recommendedName>
</protein>
<dbReference type="Pfam" id="PF13966">
    <property type="entry name" value="zf-RVT"/>
    <property type="match status" value="1"/>
</dbReference>
<dbReference type="SUPFAM" id="SSF53098">
    <property type="entry name" value="Ribonuclease H-like"/>
    <property type="match status" value="1"/>
</dbReference>
<evidence type="ECO:0000313" key="2">
    <source>
        <dbReference type="EMBL" id="CAB4279811.1"/>
    </source>
</evidence>
<dbReference type="InterPro" id="IPR043502">
    <property type="entry name" value="DNA/RNA_pol_sf"/>
</dbReference>
<dbReference type="PROSITE" id="PS50878">
    <property type="entry name" value="RT_POL"/>
    <property type="match status" value="1"/>
</dbReference>
<dbReference type="InterPro" id="IPR002156">
    <property type="entry name" value="RNaseH_domain"/>
</dbReference>
<dbReference type="CDD" id="cd01650">
    <property type="entry name" value="RT_nLTR_like"/>
    <property type="match status" value="1"/>
</dbReference>